<comment type="caution">
    <text evidence="2">The sequence shown here is derived from an EMBL/GenBank/DDBJ whole genome shotgun (WGS) entry which is preliminary data.</text>
</comment>
<name>A0A498K3Y3_MALDO</name>
<proteinExistence type="predicted"/>
<reference evidence="2 3" key="1">
    <citation type="submission" date="2018-10" db="EMBL/GenBank/DDBJ databases">
        <title>A high-quality apple genome assembly.</title>
        <authorList>
            <person name="Hu J."/>
        </authorList>
    </citation>
    <scope>NUCLEOTIDE SEQUENCE [LARGE SCALE GENOMIC DNA]</scope>
    <source>
        <strain evidence="3">cv. HFTH1</strain>
        <tissue evidence="2">Young leaf</tissue>
    </source>
</reference>
<dbReference type="Gramene" id="mRNA:MD04G0114700">
    <property type="protein sequence ID" value="CDS:MD04G0114700.1"/>
    <property type="gene ID" value="MD04G0114700"/>
</dbReference>
<feature type="region of interest" description="Disordered" evidence="1">
    <location>
        <begin position="25"/>
        <end position="48"/>
    </location>
</feature>
<organism evidence="2 3">
    <name type="scientific">Malus domestica</name>
    <name type="common">Apple</name>
    <name type="synonym">Pyrus malus</name>
    <dbReference type="NCBI Taxonomy" id="3750"/>
    <lineage>
        <taxon>Eukaryota</taxon>
        <taxon>Viridiplantae</taxon>
        <taxon>Streptophyta</taxon>
        <taxon>Embryophyta</taxon>
        <taxon>Tracheophyta</taxon>
        <taxon>Spermatophyta</taxon>
        <taxon>Magnoliopsida</taxon>
        <taxon>eudicotyledons</taxon>
        <taxon>Gunneridae</taxon>
        <taxon>Pentapetalae</taxon>
        <taxon>rosids</taxon>
        <taxon>fabids</taxon>
        <taxon>Rosales</taxon>
        <taxon>Rosaceae</taxon>
        <taxon>Amygdaloideae</taxon>
        <taxon>Maleae</taxon>
        <taxon>Malus</taxon>
    </lineage>
</organism>
<accession>A0A498K3Y3</accession>
<evidence type="ECO:0000313" key="2">
    <source>
        <dbReference type="EMBL" id="RXI02098.1"/>
    </source>
</evidence>
<keyword evidence="3" id="KW-1185">Reference proteome</keyword>
<dbReference type="Proteomes" id="UP000290289">
    <property type="component" value="Chromosome 4"/>
</dbReference>
<evidence type="ECO:0008006" key="4">
    <source>
        <dbReference type="Google" id="ProtNLM"/>
    </source>
</evidence>
<evidence type="ECO:0000256" key="1">
    <source>
        <dbReference type="SAM" id="MobiDB-lite"/>
    </source>
</evidence>
<dbReference type="STRING" id="3750.A0A498K3Y3"/>
<gene>
    <name evidence="2" type="ORF">DVH24_026628</name>
</gene>
<dbReference type="SMR" id="A0A498K3Y3"/>
<dbReference type="EMBL" id="RDQH01000330">
    <property type="protein sequence ID" value="RXI02098.1"/>
    <property type="molecule type" value="Genomic_DNA"/>
</dbReference>
<dbReference type="AlphaFoldDB" id="A0A498K3Y3"/>
<evidence type="ECO:0000313" key="3">
    <source>
        <dbReference type="Proteomes" id="UP000290289"/>
    </source>
</evidence>
<protein>
    <recommendedName>
        <fullName evidence="4">Carbohydrate kinase PfkB domain-containing protein</fullName>
    </recommendedName>
</protein>
<sequence>MAALNPSNPLAAAGKRAPLHLLQKYPKKTKRSKKSEVVNGAVEPEPELVSAIQTEYPESDLEDYDDGVDFPYDDPPLVCCFGAAQKEFVPTVRVSDNPMHPDIYSQWKMLQWDPPEFVRAPGGSPSNVAI</sequence>